<proteinExistence type="inferred from homology"/>
<feature type="non-terminal residue" evidence="9">
    <location>
        <position position="1"/>
    </location>
</feature>
<evidence type="ECO:0000313" key="10">
    <source>
        <dbReference type="Proteomes" id="UP000176406"/>
    </source>
</evidence>
<sequence length="232" mass="26921">NLLKDKANTIVFFEDGKADSRKSFFKFLEKNSKSQEFKPLSGLQLLAFAKKEFDKHEIKIKNEALEQLVIFCGNDLWRLSNEIIKLVAFKIEDKNQEISLKEVEQMVNSEIETDIFRTIDAIARKNKKQALSLLHKHLEDGDSAPYLLSMINFQFRNLLIVKDLLEKRTQYHLIARKAGIHPFVLKKSYELCGRFTLSEIKKIYQRIFLADFNIKTGKIEPQTALDVLISGI</sequence>
<evidence type="ECO:0000256" key="4">
    <source>
        <dbReference type="ARBA" id="ARBA00022705"/>
    </source>
</evidence>
<dbReference type="Pfam" id="PF21694">
    <property type="entry name" value="DNA_pol3_delta_C"/>
    <property type="match status" value="1"/>
</dbReference>
<dbReference type="NCBIfam" id="TIGR01128">
    <property type="entry name" value="holA"/>
    <property type="match status" value="1"/>
</dbReference>
<dbReference type="InterPro" id="IPR005790">
    <property type="entry name" value="DNA_polIII_delta"/>
</dbReference>
<dbReference type="AlphaFoldDB" id="A0A1G2E979"/>
<evidence type="ECO:0000313" key="9">
    <source>
        <dbReference type="EMBL" id="OGZ22366.1"/>
    </source>
</evidence>
<comment type="similarity">
    <text evidence="6">Belongs to the DNA polymerase HolA subunit family.</text>
</comment>
<evidence type="ECO:0000256" key="3">
    <source>
        <dbReference type="ARBA" id="ARBA00022695"/>
    </source>
</evidence>
<evidence type="ECO:0000259" key="8">
    <source>
        <dbReference type="Pfam" id="PF21694"/>
    </source>
</evidence>
<keyword evidence="5" id="KW-0239">DNA-directed DNA polymerase</keyword>
<reference evidence="9 10" key="1">
    <citation type="journal article" date="2016" name="Nat. Commun.">
        <title>Thousands of microbial genomes shed light on interconnected biogeochemical processes in an aquifer system.</title>
        <authorList>
            <person name="Anantharaman K."/>
            <person name="Brown C.T."/>
            <person name="Hug L.A."/>
            <person name="Sharon I."/>
            <person name="Castelle C.J."/>
            <person name="Probst A.J."/>
            <person name="Thomas B.C."/>
            <person name="Singh A."/>
            <person name="Wilkins M.J."/>
            <person name="Karaoz U."/>
            <person name="Brodie E.L."/>
            <person name="Williams K.H."/>
            <person name="Hubbard S.S."/>
            <person name="Banfield J.F."/>
        </authorList>
    </citation>
    <scope>NUCLEOTIDE SEQUENCE [LARGE SCALE GENOMIC DNA]</scope>
</reference>
<evidence type="ECO:0000256" key="5">
    <source>
        <dbReference type="ARBA" id="ARBA00022932"/>
    </source>
</evidence>
<dbReference type="SUPFAM" id="SSF48019">
    <property type="entry name" value="post-AAA+ oligomerization domain-like"/>
    <property type="match status" value="1"/>
</dbReference>
<dbReference type="GO" id="GO:0003887">
    <property type="term" value="F:DNA-directed DNA polymerase activity"/>
    <property type="evidence" value="ECO:0007669"/>
    <property type="project" value="UniProtKB-KW"/>
</dbReference>
<dbReference type="EC" id="2.7.7.7" evidence="1"/>
<dbReference type="GO" id="GO:0009360">
    <property type="term" value="C:DNA polymerase III complex"/>
    <property type="evidence" value="ECO:0007669"/>
    <property type="project" value="TreeGrafter"/>
</dbReference>
<dbReference type="InterPro" id="IPR048466">
    <property type="entry name" value="DNA_pol3_delta-like_C"/>
</dbReference>
<evidence type="ECO:0000256" key="6">
    <source>
        <dbReference type="ARBA" id="ARBA00034754"/>
    </source>
</evidence>
<dbReference type="Proteomes" id="UP000176406">
    <property type="component" value="Unassembled WGS sequence"/>
</dbReference>
<keyword evidence="2" id="KW-0808">Transferase</keyword>
<keyword evidence="4" id="KW-0235">DNA replication</keyword>
<organism evidence="9 10">
    <name type="scientific">Candidatus Nealsonbacteria bacterium RIFCSPLOWO2_01_FULL_41_9</name>
    <dbReference type="NCBI Taxonomy" id="1801671"/>
    <lineage>
        <taxon>Bacteria</taxon>
        <taxon>Candidatus Nealsoniibacteriota</taxon>
    </lineage>
</organism>
<gene>
    <name evidence="9" type="ORF">A3A08_02440</name>
</gene>
<dbReference type="GO" id="GO:0006261">
    <property type="term" value="P:DNA-templated DNA replication"/>
    <property type="evidence" value="ECO:0007669"/>
    <property type="project" value="TreeGrafter"/>
</dbReference>
<dbReference type="GO" id="GO:0003677">
    <property type="term" value="F:DNA binding"/>
    <property type="evidence" value="ECO:0007669"/>
    <property type="project" value="InterPro"/>
</dbReference>
<evidence type="ECO:0000256" key="2">
    <source>
        <dbReference type="ARBA" id="ARBA00022679"/>
    </source>
</evidence>
<dbReference type="Gene3D" id="1.20.272.10">
    <property type="match status" value="1"/>
</dbReference>
<comment type="caution">
    <text evidence="9">The sequence shown here is derived from an EMBL/GenBank/DDBJ whole genome shotgun (WGS) entry which is preliminary data.</text>
</comment>
<keyword evidence="3" id="KW-0548">Nucleotidyltransferase</keyword>
<dbReference type="Gene3D" id="1.10.8.60">
    <property type="match status" value="1"/>
</dbReference>
<accession>A0A1G2E979</accession>
<protein>
    <recommendedName>
        <fullName evidence="1">DNA-directed DNA polymerase</fullName>
        <ecNumber evidence="1">2.7.7.7</ecNumber>
    </recommendedName>
</protein>
<name>A0A1G2E979_9BACT</name>
<feature type="domain" description="DNA polymerase III delta subunit-like C-terminal" evidence="8">
    <location>
        <begin position="112"/>
        <end position="230"/>
    </location>
</feature>
<evidence type="ECO:0000256" key="7">
    <source>
        <dbReference type="ARBA" id="ARBA00049244"/>
    </source>
</evidence>
<dbReference type="PANTHER" id="PTHR34388:SF1">
    <property type="entry name" value="DNA POLYMERASE III SUBUNIT DELTA"/>
    <property type="match status" value="1"/>
</dbReference>
<evidence type="ECO:0000256" key="1">
    <source>
        <dbReference type="ARBA" id="ARBA00012417"/>
    </source>
</evidence>
<comment type="catalytic activity">
    <reaction evidence="7">
        <text>DNA(n) + a 2'-deoxyribonucleoside 5'-triphosphate = DNA(n+1) + diphosphate</text>
        <dbReference type="Rhea" id="RHEA:22508"/>
        <dbReference type="Rhea" id="RHEA-COMP:17339"/>
        <dbReference type="Rhea" id="RHEA-COMP:17340"/>
        <dbReference type="ChEBI" id="CHEBI:33019"/>
        <dbReference type="ChEBI" id="CHEBI:61560"/>
        <dbReference type="ChEBI" id="CHEBI:173112"/>
        <dbReference type="EC" id="2.7.7.7"/>
    </reaction>
</comment>
<dbReference type="PANTHER" id="PTHR34388">
    <property type="entry name" value="DNA POLYMERASE III SUBUNIT DELTA"/>
    <property type="match status" value="1"/>
</dbReference>
<dbReference type="InterPro" id="IPR008921">
    <property type="entry name" value="DNA_pol3_clamp-load_cplx_C"/>
</dbReference>
<dbReference type="EMBL" id="MHMG01000046">
    <property type="protein sequence ID" value="OGZ22366.1"/>
    <property type="molecule type" value="Genomic_DNA"/>
</dbReference>